<gene>
    <name evidence="1" type="ORF">S03H2_67450</name>
</gene>
<evidence type="ECO:0000313" key="1">
    <source>
        <dbReference type="EMBL" id="GAH76517.1"/>
    </source>
</evidence>
<dbReference type="AlphaFoldDB" id="X1I4A3"/>
<accession>X1I4A3</accession>
<dbReference type="EMBL" id="BARU01044164">
    <property type="protein sequence ID" value="GAH76517.1"/>
    <property type="molecule type" value="Genomic_DNA"/>
</dbReference>
<reference evidence="1" key="1">
    <citation type="journal article" date="2014" name="Front. Microbiol.">
        <title>High frequency of phylogenetically diverse reductive dehalogenase-homologous genes in deep subseafloor sedimentary metagenomes.</title>
        <authorList>
            <person name="Kawai M."/>
            <person name="Futagami T."/>
            <person name="Toyoda A."/>
            <person name="Takaki Y."/>
            <person name="Nishi S."/>
            <person name="Hori S."/>
            <person name="Arai W."/>
            <person name="Tsubouchi T."/>
            <person name="Morono Y."/>
            <person name="Uchiyama I."/>
            <person name="Ito T."/>
            <person name="Fujiyama A."/>
            <person name="Inagaki F."/>
            <person name="Takami H."/>
        </authorList>
    </citation>
    <scope>NUCLEOTIDE SEQUENCE</scope>
    <source>
        <strain evidence="1">Expedition CK06-06</strain>
    </source>
</reference>
<protein>
    <submittedName>
        <fullName evidence="1">Uncharacterized protein</fullName>
    </submittedName>
</protein>
<comment type="caution">
    <text evidence="1">The sequence shown here is derived from an EMBL/GenBank/DDBJ whole genome shotgun (WGS) entry which is preliminary data.</text>
</comment>
<feature type="non-terminal residue" evidence="1">
    <location>
        <position position="33"/>
    </location>
</feature>
<proteinExistence type="predicted"/>
<sequence length="33" mass="3980">MRILFYSANFEFRGSETYFTEEIKSVINNYPNV</sequence>
<name>X1I4A3_9ZZZZ</name>
<organism evidence="1">
    <name type="scientific">marine sediment metagenome</name>
    <dbReference type="NCBI Taxonomy" id="412755"/>
    <lineage>
        <taxon>unclassified sequences</taxon>
        <taxon>metagenomes</taxon>
        <taxon>ecological metagenomes</taxon>
    </lineage>
</organism>